<sequence length="96" mass="10942">MAQSHSVEVGIQAPIILAHQVGKESHHLKVPNFLRDKPEREVIHGVDKEGKERTESGRPVAVHDKKYTTVVQFKHFKQCLKRSSVCNVCMKRSNIE</sequence>
<accession>A0A368H5Q4</accession>
<comment type="caution">
    <text evidence="1">The sequence shown here is derived from an EMBL/GenBank/DDBJ whole genome shotgun (WGS) entry which is preliminary data.</text>
</comment>
<reference evidence="1 2" key="1">
    <citation type="submission" date="2014-10" db="EMBL/GenBank/DDBJ databases">
        <title>Draft genome of the hookworm Ancylostoma caninum.</title>
        <authorList>
            <person name="Mitreva M."/>
        </authorList>
    </citation>
    <scope>NUCLEOTIDE SEQUENCE [LARGE SCALE GENOMIC DNA]</scope>
    <source>
        <strain evidence="1 2">Baltimore</strain>
    </source>
</reference>
<keyword evidence="2" id="KW-1185">Reference proteome</keyword>
<dbReference type="AlphaFoldDB" id="A0A368H5Q4"/>
<protein>
    <submittedName>
        <fullName evidence="1">Uncharacterized protein</fullName>
    </submittedName>
</protein>
<dbReference type="Proteomes" id="UP000252519">
    <property type="component" value="Unassembled WGS sequence"/>
</dbReference>
<name>A0A368H5Q4_ANCCA</name>
<dbReference type="EMBL" id="JOJR01000018">
    <property type="protein sequence ID" value="RCN50969.1"/>
    <property type="molecule type" value="Genomic_DNA"/>
</dbReference>
<evidence type="ECO:0000313" key="2">
    <source>
        <dbReference type="Proteomes" id="UP000252519"/>
    </source>
</evidence>
<evidence type="ECO:0000313" key="1">
    <source>
        <dbReference type="EMBL" id="RCN50969.1"/>
    </source>
</evidence>
<proteinExistence type="predicted"/>
<organism evidence="1 2">
    <name type="scientific">Ancylostoma caninum</name>
    <name type="common">Dog hookworm</name>
    <dbReference type="NCBI Taxonomy" id="29170"/>
    <lineage>
        <taxon>Eukaryota</taxon>
        <taxon>Metazoa</taxon>
        <taxon>Ecdysozoa</taxon>
        <taxon>Nematoda</taxon>
        <taxon>Chromadorea</taxon>
        <taxon>Rhabditida</taxon>
        <taxon>Rhabditina</taxon>
        <taxon>Rhabditomorpha</taxon>
        <taxon>Strongyloidea</taxon>
        <taxon>Ancylostomatidae</taxon>
        <taxon>Ancylostomatinae</taxon>
        <taxon>Ancylostoma</taxon>
    </lineage>
</organism>
<gene>
    <name evidence="1" type="ORF">ANCCAN_02982</name>
</gene>